<evidence type="ECO:0000313" key="13">
    <source>
        <dbReference type="EMBL" id="URZ10153.1"/>
    </source>
</evidence>
<feature type="domain" description="FtsX extracellular" evidence="12">
    <location>
        <begin position="73"/>
        <end position="163"/>
    </location>
</feature>
<keyword evidence="4 10" id="KW-1003">Cell membrane</keyword>
<evidence type="ECO:0000256" key="3">
    <source>
        <dbReference type="ARBA" id="ARBA00021907"/>
    </source>
</evidence>
<evidence type="ECO:0000313" key="14">
    <source>
        <dbReference type="Proteomes" id="UP000190951"/>
    </source>
</evidence>
<sequence length="315" mass="34957">MVQLLEMNEGEDTIMRVSTLKLFFIDALKSLKRNKTISTAAAATVAATLFILGVCLLVLLNVRTGISDVRSKVQVQVYFKDDITIDQQKNALNKLTDVPGIKSIKYESKSDALSKFKNQLGNDNKTLVEGMDTRNPMPNSYVVSVTDSDYASGVVKALKNKNGSSIDGIEKVQDGRELINKISTITNTVQWVGIVIFIILAGVSLFLIGNTIKLTVYSRRREIGIMKYIGATDWFIRLPFVIEGMLIGLAGAIVTIVVVYNLYRVFFNRIRSSFLTMNIIDPSYVLTVMSWEFVLAGMFIGALGSIVVIRKFLDV</sequence>
<evidence type="ECO:0000259" key="11">
    <source>
        <dbReference type="Pfam" id="PF02687"/>
    </source>
</evidence>
<keyword evidence="5 10" id="KW-0132">Cell division</keyword>
<dbReference type="Proteomes" id="UP000190951">
    <property type="component" value="Chromosome"/>
</dbReference>
<dbReference type="Pfam" id="PF18075">
    <property type="entry name" value="FtsX_ECD"/>
    <property type="match status" value="1"/>
</dbReference>
<comment type="similarity">
    <text evidence="2 10">Belongs to the ABC-4 integral membrane protein family. FtsX subfamily.</text>
</comment>
<evidence type="ECO:0000256" key="8">
    <source>
        <dbReference type="ARBA" id="ARBA00023136"/>
    </source>
</evidence>
<evidence type="ECO:0000256" key="9">
    <source>
        <dbReference type="ARBA" id="ARBA00023306"/>
    </source>
</evidence>
<dbReference type="GO" id="GO:0005886">
    <property type="term" value="C:plasma membrane"/>
    <property type="evidence" value="ECO:0007669"/>
    <property type="project" value="UniProtKB-SubCell"/>
</dbReference>
<evidence type="ECO:0000259" key="12">
    <source>
        <dbReference type="Pfam" id="PF18075"/>
    </source>
</evidence>
<dbReference type="Gene3D" id="3.30.70.3040">
    <property type="match status" value="1"/>
</dbReference>
<reference evidence="13 14" key="1">
    <citation type="submission" date="2022-04" db="EMBL/GenBank/DDBJ databases">
        <title>Genome sequence of C. roseum typestrain.</title>
        <authorList>
            <person name="Poehlein A."/>
            <person name="Schoch T."/>
            <person name="Duerre P."/>
            <person name="Daniel R."/>
        </authorList>
    </citation>
    <scope>NUCLEOTIDE SEQUENCE [LARGE SCALE GENOMIC DNA]</scope>
    <source>
        <strain evidence="13 14">DSM 7320</strain>
    </source>
</reference>
<name>A0A1S8M757_9CLOT</name>
<keyword evidence="9 10" id="KW-0131">Cell cycle</keyword>
<dbReference type="InterPro" id="IPR004513">
    <property type="entry name" value="FtsX"/>
</dbReference>
<evidence type="ECO:0000256" key="4">
    <source>
        <dbReference type="ARBA" id="ARBA00022475"/>
    </source>
</evidence>
<dbReference type="PIRSF" id="PIRSF003097">
    <property type="entry name" value="FtsX"/>
    <property type="match status" value="1"/>
</dbReference>
<dbReference type="AlphaFoldDB" id="A0A1S8M757"/>
<keyword evidence="8 10" id="KW-0472">Membrane</keyword>
<evidence type="ECO:0000256" key="5">
    <source>
        <dbReference type="ARBA" id="ARBA00022618"/>
    </source>
</evidence>
<keyword evidence="7" id="KW-1133">Transmembrane helix</keyword>
<accession>A0A1S8M757</accession>
<evidence type="ECO:0000256" key="7">
    <source>
        <dbReference type="ARBA" id="ARBA00022989"/>
    </source>
</evidence>
<organism evidence="13 14">
    <name type="scientific">Clostridium felsineum</name>
    <dbReference type="NCBI Taxonomy" id="36839"/>
    <lineage>
        <taxon>Bacteria</taxon>
        <taxon>Bacillati</taxon>
        <taxon>Bacillota</taxon>
        <taxon>Clostridia</taxon>
        <taxon>Eubacteriales</taxon>
        <taxon>Clostridiaceae</taxon>
        <taxon>Clostridium</taxon>
    </lineage>
</organism>
<evidence type="ECO:0000256" key="2">
    <source>
        <dbReference type="ARBA" id="ARBA00007379"/>
    </source>
</evidence>
<feature type="domain" description="ABC3 transporter permease C-terminal" evidence="11">
    <location>
        <begin position="194"/>
        <end position="310"/>
    </location>
</feature>
<comment type="subcellular location">
    <subcellularLocation>
        <location evidence="1">Cell membrane</location>
        <topology evidence="1">Multi-pass membrane protein</topology>
    </subcellularLocation>
</comment>
<evidence type="ECO:0000256" key="10">
    <source>
        <dbReference type="PIRNR" id="PIRNR003097"/>
    </source>
</evidence>
<dbReference type="InterPro" id="IPR003838">
    <property type="entry name" value="ABC3_permease_C"/>
</dbReference>
<evidence type="ECO:0000256" key="1">
    <source>
        <dbReference type="ARBA" id="ARBA00004651"/>
    </source>
</evidence>
<proteinExistence type="inferred from homology"/>
<dbReference type="KEGG" id="crw:CROST_008610"/>
<dbReference type="Pfam" id="PF02687">
    <property type="entry name" value="FtsX"/>
    <property type="match status" value="1"/>
</dbReference>
<evidence type="ECO:0000256" key="6">
    <source>
        <dbReference type="ARBA" id="ARBA00022692"/>
    </source>
</evidence>
<dbReference type="PANTHER" id="PTHR47755:SF1">
    <property type="entry name" value="CELL DIVISION PROTEIN FTSX"/>
    <property type="match status" value="1"/>
</dbReference>
<dbReference type="InterPro" id="IPR058204">
    <property type="entry name" value="FtsX_firmicutes-type"/>
</dbReference>
<keyword evidence="14" id="KW-1185">Reference proteome</keyword>
<comment type="function">
    <text evidence="10">Part of the ABC transporter FtsEX involved in asymmetric cellular division facilitating the initiation of sporulation.</text>
</comment>
<dbReference type="GO" id="GO:0051301">
    <property type="term" value="P:cell division"/>
    <property type="evidence" value="ECO:0007669"/>
    <property type="project" value="UniProtKB-KW"/>
</dbReference>
<dbReference type="STRING" id="84029.CROST_17460"/>
<dbReference type="NCBIfam" id="NF038347">
    <property type="entry name" value="FtsX_Gpos"/>
    <property type="match status" value="1"/>
</dbReference>
<dbReference type="EMBL" id="CP096983">
    <property type="protein sequence ID" value="URZ10153.1"/>
    <property type="molecule type" value="Genomic_DNA"/>
</dbReference>
<protein>
    <recommendedName>
        <fullName evidence="3 10">Cell division protein FtsX</fullName>
    </recommendedName>
</protein>
<dbReference type="PANTHER" id="PTHR47755">
    <property type="entry name" value="CELL DIVISION PROTEIN FTSX"/>
    <property type="match status" value="1"/>
</dbReference>
<dbReference type="InterPro" id="IPR040690">
    <property type="entry name" value="FtsX_ECD"/>
</dbReference>
<keyword evidence="6" id="KW-0812">Transmembrane</keyword>
<gene>
    <name evidence="13" type="primary">ftsX_1</name>
    <name evidence="13" type="ORF">CROST_008610</name>
</gene>